<accession>R7VIX8</accession>
<proteinExistence type="predicted"/>
<gene>
    <name evidence="2" type="ORF">CAPTEDRAFT_213220</name>
</gene>
<protein>
    <recommendedName>
        <fullName evidence="5">Ion transport domain-containing protein</fullName>
    </recommendedName>
</protein>
<dbReference type="GO" id="GO:0098855">
    <property type="term" value="C:HCN channel complex"/>
    <property type="evidence" value="ECO:0007669"/>
    <property type="project" value="TreeGrafter"/>
</dbReference>
<evidence type="ECO:0008006" key="5">
    <source>
        <dbReference type="Google" id="ProtNLM"/>
    </source>
</evidence>
<dbReference type="PANTHER" id="PTHR45689">
    <property type="entry name" value="I[[H]] CHANNEL, ISOFORM E"/>
    <property type="match status" value="1"/>
</dbReference>
<feature type="transmembrane region" description="Helical" evidence="1">
    <location>
        <begin position="12"/>
        <end position="31"/>
    </location>
</feature>
<dbReference type="STRING" id="283909.R7VIX8"/>
<dbReference type="Proteomes" id="UP000014760">
    <property type="component" value="Unassembled WGS sequence"/>
</dbReference>
<evidence type="ECO:0000256" key="1">
    <source>
        <dbReference type="SAM" id="Phobius"/>
    </source>
</evidence>
<dbReference type="EnsemblMetazoa" id="CapteT213220">
    <property type="protein sequence ID" value="CapteP213220"/>
    <property type="gene ID" value="CapteG213220"/>
</dbReference>
<reference evidence="2 4" key="2">
    <citation type="journal article" date="2013" name="Nature">
        <title>Insights into bilaterian evolution from three spiralian genomes.</title>
        <authorList>
            <person name="Simakov O."/>
            <person name="Marletaz F."/>
            <person name="Cho S.J."/>
            <person name="Edsinger-Gonzales E."/>
            <person name="Havlak P."/>
            <person name="Hellsten U."/>
            <person name="Kuo D.H."/>
            <person name="Larsson T."/>
            <person name="Lv J."/>
            <person name="Arendt D."/>
            <person name="Savage R."/>
            <person name="Osoegawa K."/>
            <person name="de Jong P."/>
            <person name="Grimwood J."/>
            <person name="Chapman J.A."/>
            <person name="Shapiro H."/>
            <person name="Aerts A."/>
            <person name="Otillar R.P."/>
            <person name="Terry A.Y."/>
            <person name="Boore J.L."/>
            <person name="Grigoriev I.V."/>
            <person name="Lindberg D.R."/>
            <person name="Seaver E.C."/>
            <person name="Weisblat D.A."/>
            <person name="Putnam N.H."/>
            <person name="Rokhsar D.S."/>
        </authorList>
    </citation>
    <scope>NUCLEOTIDE SEQUENCE</scope>
    <source>
        <strain evidence="2 4">I ESC-2004</strain>
    </source>
</reference>
<dbReference type="AlphaFoldDB" id="R7VIX8"/>
<dbReference type="InterPro" id="IPR051413">
    <property type="entry name" value="K/Na_HCN_channel"/>
</dbReference>
<reference evidence="3" key="3">
    <citation type="submission" date="2015-06" db="UniProtKB">
        <authorList>
            <consortium name="EnsemblMetazoa"/>
        </authorList>
    </citation>
    <scope>IDENTIFICATION</scope>
</reference>
<evidence type="ECO:0000313" key="3">
    <source>
        <dbReference type="EnsemblMetazoa" id="CapteP213220"/>
    </source>
</evidence>
<reference evidence="4" key="1">
    <citation type="submission" date="2012-12" db="EMBL/GenBank/DDBJ databases">
        <authorList>
            <person name="Hellsten U."/>
            <person name="Grimwood J."/>
            <person name="Chapman J.A."/>
            <person name="Shapiro H."/>
            <person name="Aerts A."/>
            <person name="Otillar R.P."/>
            <person name="Terry A.Y."/>
            <person name="Boore J.L."/>
            <person name="Simakov O."/>
            <person name="Marletaz F."/>
            <person name="Cho S.-J."/>
            <person name="Edsinger-Gonzales E."/>
            <person name="Havlak P."/>
            <person name="Kuo D.-H."/>
            <person name="Larsson T."/>
            <person name="Lv J."/>
            <person name="Arendt D."/>
            <person name="Savage R."/>
            <person name="Osoegawa K."/>
            <person name="de Jong P."/>
            <person name="Lindberg D.R."/>
            <person name="Seaver E.C."/>
            <person name="Weisblat D.A."/>
            <person name="Putnam N.H."/>
            <person name="Grigoriev I.V."/>
            <person name="Rokhsar D.S."/>
        </authorList>
    </citation>
    <scope>NUCLEOTIDE SEQUENCE</scope>
    <source>
        <strain evidence="4">I ESC-2004</strain>
    </source>
</reference>
<dbReference type="PANTHER" id="PTHR45689:SF5">
    <property type="entry name" value="I[[H]] CHANNEL, ISOFORM E"/>
    <property type="match status" value="1"/>
</dbReference>
<feature type="transmembrane region" description="Helical" evidence="1">
    <location>
        <begin position="51"/>
        <end position="71"/>
    </location>
</feature>
<dbReference type="GO" id="GO:0003254">
    <property type="term" value="P:regulation of membrane depolarization"/>
    <property type="evidence" value="ECO:0007669"/>
    <property type="project" value="TreeGrafter"/>
</dbReference>
<dbReference type="HOGENOM" id="CLU_1911844_0_0_1"/>
<organism evidence="2">
    <name type="scientific">Capitella teleta</name>
    <name type="common">Polychaete worm</name>
    <dbReference type="NCBI Taxonomy" id="283909"/>
    <lineage>
        <taxon>Eukaryota</taxon>
        <taxon>Metazoa</taxon>
        <taxon>Spiralia</taxon>
        <taxon>Lophotrochozoa</taxon>
        <taxon>Annelida</taxon>
        <taxon>Polychaeta</taxon>
        <taxon>Sedentaria</taxon>
        <taxon>Scolecida</taxon>
        <taxon>Capitellidae</taxon>
        <taxon>Capitella</taxon>
    </lineage>
</organism>
<evidence type="ECO:0000313" key="2">
    <source>
        <dbReference type="EMBL" id="ELU18584.1"/>
    </source>
</evidence>
<keyword evidence="1" id="KW-0812">Transmembrane</keyword>
<dbReference type="OrthoDB" id="421226at2759"/>
<dbReference type="GO" id="GO:0035725">
    <property type="term" value="P:sodium ion transmembrane transport"/>
    <property type="evidence" value="ECO:0007669"/>
    <property type="project" value="TreeGrafter"/>
</dbReference>
<name>R7VIX8_CAPTE</name>
<keyword evidence="4" id="KW-1185">Reference proteome</keyword>
<dbReference type="EMBL" id="KB291831">
    <property type="protein sequence ID" value="ELU18584.1"/>
    <property type="molecule type" value="Genomic_DNA"/>
</dbReference>
<dbReference type="GO" id="GO:0005249">
    <property type="term" value="F:voltage-gated potassium channel activity"/>
    <property type="evidence" value="ECO:0007669"/>
    <property type="project" value="TreeGrafter"/>
</dbReference>
<keyword evidence="1" id="KW-1133">Transmembrane helix</keyword>
<evidence type="ECO:0000313" key="4">
    <source>
        <dbReference type="Proteomes" id="UP000014760"/>
    </source>
</evidence>
<keyword evidence="1" id="KW-0472">Membrane</keyword>
<feature type="non-terminal residue" evidence="2">
    <location>
        <position position="1"/>
    </location>
</feature>
<sequence length="133" mass="15617">FLTVASKFMRILNLVALMLLLGHWNGCLQWLVPLLQDFPPDSWIAINELQFLSVAGMFMRIFNLICMMLLIGHWNGCLQYLIPMLQDFPSNSWVAINELQYSLVAYLIRVKEKVCDKIREQTCRCRNYQEEIT</sequence>
<dbReference type="EMBL" id="AMQN01034732">
    <property type="status" value="NOT_ANNOTATED_CDS"/>
    <property type="molecule type" value="Genomic_DNA"/>
</dbReference>
<dbReference type="EMBL" id="AMQN01034733">
    <property type="status" value="NOT_ANNOTATED_CDS"/>
    <property type="molecule type" value="Genomic_DNA"/>
</dbReference>